<dbReference type="PANTHER" id="PTHR12869">
    <property type="entry name" value="SMALL SEVEN TRANSMEMBRANE DOMAIN-CONTAINING PROTEIN"/>
    <property type="match status" value="1"/>
</dbReference>
<dbReference type="Pfam" id="PF09767">
    <property type="entry name" value="DUF2053"/>
    <property type="match status" value="1"/>
</dbReference>
<keyword evidence="4 11" id="KW-0812">Transmembrane</keyword>
<keyword evidence="6 11" id="KW-1133">Transmembrane helix</keyword>
<feature type="transmembrane region" description="Helical" evidence="11">
    <location>
        <begin position="135"/>
        <end position="160"/>
    </location>
</feature>
<comment type="caution">
    <text evidence="12">The sequence shown here is derived from an EMBL/GenBank/DDBJ whole genome shotgun (WGS) entry which is preliminary data.</text>
</comment>
<keyword evidence="7 11" id="KW-0472">Membrane</keyword>
<evidence type="ECO:0000256" key="4">
    <source>
        <dbReference type="ARBA" id="ARBA00022692"/>
    </source>
</evidence>
<feature type="transmembrane region" description="Helical" evidence="11">
    <location>
        <begin position="6"/>
        <end position="26"/>
    </location>
</feature>
<dbReference type="GO" id="GO:0005789">
    <property type="term" value="C:endoplasmic reticulum membrane"/>
    <property type="evidence" value="ECO:0007669"/>
    <property type="project" value="UniProtKB-SubCell"/>
</dbReference>
<name>L1L9V6_THEEQ</name>
<reference evidence="12 13" key="1">
    <citation type="journal article" date="2012" name="BMC Genomics">
        <title>Comparative genomic analysis and phylogenetic position of Theileria equi.</title>
        <authorList>
            <person name="Kappmeyer L.S."/>
            <person name="Thiagarajan M."/>
            <person name="Herndon D.R."/>
            <person name="Ramsay J.D."/>
            <person name="Caler E."/>
            <person name="Djikeng A."/>
            <person name="Gillespie J.J."/>
            <person name="Lau A.O."/>
            <person name="Roalson E.H."/>
            <person name="Silva J.C."/>
            <person name="Silva M.G."/>
            <person name="Suarez C.E."/>
            <person name="Ueti M.W."/>
            <person name="Nene V.M."/>
            <person name="Mealey R.H."/>
            <person name="Knowles D.P."/>
            <person name="Brayton K.A."/>
        </authorList>
    </citation>
    <scope>NUCLEOTIDE SEQUENCE [LARGE SCALE GENOMIC DNA]</scope>
    <source>
        <strain evidence="12 13">WA</strain>
    </source>
</reference>
<keyword evidence="3" id="KW-1003">Cell membrane</keyword>
<gene>
    <name evidence="12" type="ORF">BEWA_046760</name>
</gene>
<evidence type="ECO:0000256" key="10">
    <source>
        <dbReference type="ARBA" id="ARBA00034899"/>
    </source>
</evidence>
<dbReference type="KEGG" id="beq:BEWA_046760"/>
<feature type="transmembrane region" description="Helical" evidence="11">
    <location>
        <begin position="100"/>
        <end position="120"/>
    </location>
</feature>
<dbReference type="GO" id="GO:0005886">
    <property type="term" value="C:plasma membrane"/>
    <property type="evidence" value="ECO:0007669"/>
    <property type="project" value="UniProtKB-SubCell"/>
</dbReference>
<feature type="transmembrane region" description="Helical" evidence="11">
    <location>
        <begin position="71"/>
        <end position="88"/>
    </location>
</feature>
<accession>L1L9V6</accession>
<evidence type="ECO:0000256" key="5">
    <source>
        <dbReference type="ARBA" id="ARBA00022824"/>
    </source>
</evidence>
<dbReference type="Proteomes" id="UP000031512">
    <property type="component" value="Unassembled WGS sequence"/>
</dbReference>
<keyword evidence="5" id="KW-0256">Endoplasmic reticulum</keyword>
<dbReference type="STRING" id="1537102.L1L9V6"/>
<comment type="similarity">
    <text evidence="8">Belongs to the TMEM147 family.</text>
</comment>
<evidence type="ECO:0000313" key="12">
    <source>
        <dbReference type="EMBL" id="EKX72212.1"/>
    </source>
</evidence>
<sequence>MRVLQILAGLAMFSFPYVLVYSSVGLKENFNNWSIFNVTFGYFLASHAAKVLIMVSGIPELFVRLFIPEKFVLSLLNTVAAAGIYFALQSKSISSANNEHKILGIGIFWSLLDHIIPFFHETLRVFKSLDYSYKFYYFALQANFSVIGYISLTCITLMYIKGKPCVHLLYILFGAYVAIFPILTGFATADGLLVPLGNIIVFAVQAVLGVAFGYAVKHFYKKSLVKA</sequence>
<evidence type="ECO:0000256" key="2">
    <source>
        <dbReference type="ARBA" id="ARBA00004651"/>
    </source>
</evidence>
<keyword evidence="13" id="KW-1185">Reference proteome</keyword>
<feature type="transmembrane region" description="Helical" evidence="11">
    <location>
        <begin position="193"/>
        <end position="216"/>
    </location>
</feature>
<evidence type="ECO:0000256" key="1">
    <source>
        <dbReference type="ARBA" id="ARBA00004477"/>
    </source>
</evidence>
<dbReference type="eggNOG" id="ENOG502TNBN">
    <property type="taxonomic scope" value="Eukaryota"/>
</dbReference>
<evidence type="ECO:0000256" key="8">
    <source>
        <dbReference type="ARBA" id="ARBA00034739"/>
    </source>
</evidence>
<dbReference type="EMBL" id="ACOU01000007">
    <property type="protein sequence ID" value="EKX72212.1"/>
    <property type="molecule type" value="Genomic_DNA"/>
</dbReference>
<evidence type="ECO:0000256" key="7">
    <source>
        <dbReference type="ARBA" id="ARBA00023136"/>
    </source>
</evidence>
<feature type="transmembrane region" description="Helical" evidence="11">
    <location>
        <begin position="38"/>
        <end position="59"/>
    </location>
</feature>
<dbReference type="VEuPathDB" id="PiroplasmaDB:BEWA_046760"/>
<dbReference type="InterPro" id="IPR019164">
    <property type="entry name" value="TMEM147"/>
</dbReference>
<comment type="subcellular location">
    <subcellularLocation>
        <location evidence="2">Cell membrane</location>
        <topology evidence="2">Multi-pass membrane protein</topology>
    </subcellularLocation>
    <subcellularLocation>
        <location evidence="1">Endoplasmic reticulum membrane</location>
        <topology evidence="1">Multi-pass membrane protein</topology>
    </subcellularLocation>
</comment>
<dbReference type="RefSeq" id="XP_004831664.1">
    <property type="nucleotide sequence ID" value="XM_004831607.1"/>
</dbReference>
<dbReference type="AlphaFoldDB" id="L1L9V6"/>
<evidence type="ECO:0000256" key="6">
    <source>
        <dbReference type="ARBA" id="ARBA00022989"/>
    </source>
</evidence>
<evidence type="ECO:0000256" key="3">
    <source>
        <dbReference type="ARBA" id="ARBA00022475"/>
    </source>
</evidence>
<protein>
    <recommendedName>
        <fullName evidence="9">BOS complex subunit TMEM147</fullName>
    </recommendedName>
    <alternativeName>
        <fullName evidence="10">Transmembrane protein 147</fullName>
    </alternativeName>
</protein>
<evidence type="ECO:0000256" key="11">
    <source>
        <dbReference type="SAM" id="Phobius"/>
    </source>
</evidence>
<dbReference type="PANTHER" id="PTHR12869:SF0">
    <property type="entry name" value="BOS COMPLEX SUBUNIT TMEM147"/>
    <property type="match status" value="1"/>
</dbReference>
<dbReference type="OrthoDB" id="361867at2759"/>
<feature type="transmembrane region" description="Helical" evidence="11">
    <location>
        <begin position="167"/>
        <end position="187"/>
    </location>
</feature>
<organism evidence="12 13">
    <name type="scientific">Theileria equi strain WA</name>
    <dbReference type="NCBI Taxonomy" id="1537102"/>
    <lineage>
        <taxon>Eukaryota</taxon>
        <taxon>Sar</taxon>
        <taxon>Alveolata</taxon>
        <taxon>Apicomplexa</taxon>
        <taxon>Aconoidasida</taxon>
        <taxon>Piroplasmida</taxon>
        <taxon>Theileriidae</taxon>
        <taxon>Theileria</taxon>
    </lineage>
</organism>
<evidence type="ECO:0000313" key="13">
    <source>
        <dbReference type="Proteomes" id="UP000031512"/>
    </source>
</evidence>
<evidence type="ECO:0000256" key="9">
    <source>
        <dbReference type="ARBA" id="ARBA00034846"/>
    </source>
</evidence>
<dbReference type="GeneID" id="15804225"/>
<proteinExistence type="inferred from homology"/>